<evidence type="ECO:0000313" key="1">
    <source>
        <dbReference type="EMBL" id="KAI3357452.1"/>
    </source>
</evidence>
<reference evidence="1" key="1">
    <citation type="submission" date="2022-04" db="EMBL/GenBank/DDBJ databases">
        <title>Jade perch genome.</title>
        <authorList>
            <person name="Chao B."/>
        </authorList>
    </citation>
    <scope>NUCLEOTIDE SEQUENCE</scope>
    <source>
        <strain evidence="1">CB-2022</strain>
    </source>
</reference>
<protein>
    <submittedName>
        <fullName evidence="1">Uncharacterized protein</fullName>
    </submittedName>
</protein>
<evidence type="ECO:0000313" key="2">
    <source>
        <dbReference type="Proteomes" id="UP000831701"/>
    </source>
</evidence>
<gene>
    <name evidence="1" type="ORF">L3Q82_015885</name>
</gene>
<dbReference type="EMBL" id="CM041549">
    <property type="protein sequence ID" value="KAI3357452.1"/>
    <property type="molecule type" value="Genomic_DNA"/>
</dbReference>
<accession>A0ACB8VPA0</accession>
<name>A0ACB8VPA0_9TELE</name>
<proteinExistence type="predicted"/>
<organism evidence="1 2">
    <name type="scientific">Scortum barcoo</name>
    <name type="common">barcoo grunter</name>
    <dbReference type="NCBI Taxonomy" id="214431"/>
    <lineage>
        <taxon>Eukaryota</taxon>
        <taxon>Metazoa</taxon>
        <taxon>Chordata</taxon>
        <taxon>Craniata</taxon>
        <taxon>Vertebrata</taxon>
        <taxon>Euteleostomi</taxon>
        <taxon>Actinopterygii</taxon>
        <taxon>Neopterygii</taxon>
        <taxon>Teleostei</taxon>
        <taxon>Neoteleostei</taxon>
        <taxon>Acanthomorphata</taxon>
        <taxon>Eupercaria</taxon>
        <taxon>Centrarchiformes</taxon>
        <taxon>Terapontoidei</taxon>
        <taxon>Terapontidae</taxon>
        <taxon>Scortum</taxon>
    </lineage>
</organism>
<dbReference type="Proteomes" id="UP000831701">
    <property type="component" value="Chromosome 19"/>
</dbReference>
<keyword evidence="2" id="KW-1185">Reference proteome</keyword>
<sequence length="503" mass="57077">MARLVDANGRGGETRNPEPQGPGRGSARWGPQHAGARELANLYSPGKRCQEWISVILCFSLMAFNFFHLLANFHLGHLWYILLSIVAGILTADFASGLVHWGADTWGSVDLPIFGRAFIRPFREHHIDPTAITRHDFIETNGDNCMLTIVPLANMAFNFLTLSPAEVYHIYPWYCYLFALAIFVTLTNQIHKWSHTYFGLPHWVVFLQDCHIILPRKHHRVHHVAPHETYFCITTGWLNYPLEKLGFWRNLEDLIQSVTGEKPRADDLKWAQKVHSVFLGFVPQLIRRRDSHVPAVCDVAFHSSHVAILLYSGKEQSVSERNIPQALAKLTSWRAWMCLSSAGDAGGLHAVSVTLPPWRVCPQTVKVPRNFRLLEELEEGQKGVGDGTVSWGLEDDEDMTLTRWRGVILGPPRTSYENRMYNLKVECGPEYPELPPCVKFVTKINLNGVHTSSGVVDMHAVTALAKWQNSYSIQMVLLELRRLMSCKENMKLPQPPEGQIYTN</sequence>
<comment type="caution">
    <text evidence="1">The sequence shown here is derived from an EMBL/GenBank/DDBJ whole genome shotgun (WGS) entry which is preliminary data.</text>
</comment>